<dbReference type="AlphaFoldDB" id="A0A1G1VBD0"/>
<protein>
    <submittedName>
        <fullName evidence="2">Uncharacterized protein</fullName>
    </submittedName>
</protein>
<evidence type="ECO:0000313" key="3">
    <source>
        <dbReference type="Proteomes" id="UP000178659"/>
    </source>
</evidence>
<dbReference type="EMBL" id="MHCC01000025">
    <property type="protein sequence ID" value="OGY12728.1"/>
    <property type="molecule type" value="Genomic_DNA"/>
</dbReference>
<evidence type="ECO:0000256" key="1">
    <source>
        <dbReference type="SAM" id="MobiDB-lite"/>
    </source>
</evidence>
<comment type="caution">
    <text evidence="2">The sequence shown here is derived from an EMBL/GenBank/DDBJ whole genome shotgun (WGS) entry which is preliminary data.</text>
</comment>
<dbReference type="Proteomes" id="UP000178659">
    <property type="component" value="Unassembled WGS sequence"/>
</dbReference>
<feature type="region of interest" description="Disordered" evidence="1">
    <location>
        <begin position="62"/>
        <end position="96"/>
    </location>
</feature>
<proteinExistence type="predicted"/>
<accession>A0A1G1VBD0</accession>
<evidence type="ECO:0000313" key="2">
    <source>
        <dbReference type="EMBL" id="OGY12728.1"/>
    </source>
</evidence>
<reference evidence="2 3" key="1">
    <citation type="journal article" date="2016" name="Nat. Commun.">
        <title>Thousands of microbial genomes shed light on interconnected biogeochemical processes in an aquifer system.</title>
        <authorList>
            <person name="Anantharaman K."/>
            <person name="Brown C.T."/>
            <person name="Hug L.A."/>
            <person name="Sharon I."/>
            <person name="Castelle C.J."/>
            <person name="Probst A.J."/>
            <person name="Thomas B.C."/>
            <person name="Singh A."/>
            <person name="Wilkins M.J."/>
            <person name="Karaoz U."/>
            <person name="Brodie E.L."/>
            <person name="Williams K.H."/>
            <person name="Hubbard S.S."/>
            <person name="Banfield J.F."/>
        </authorList>
    </citation>
    <scope>NUCLEOTIDE SEQUENCE [LARGE SCALE GENOMIC DNA]</scope>
</reference>
<name>A0A1G1VBD0_9BACT</name>
<sequence>MKDTEPHRHACAHPAEVVATSEGTQVCYDCHATDEEAIKVLAQGMEQVTGYKVEIVSEKKRGGKNFSFPTSRLPGTWVPEGPSANRVRSPVNPSNN</sequence>
<gene>
    <name evidence="2" type="ORF">A3A77_00365</name>
</gene>
<organism evidence="2 3">
    <name type="scientific">Candidatus Blackburnbacteria bacterium RIFCSPLOWO2_01_FULL_40_20</name>
    <dbReference type="NCBI Taxonomy" id="1797519"/>
    <lineage>
        <taxon>Bacteria</taxon>
        <taxon>Candidatus Blackburniibacteriota</taxon>
    </lineage>
</organism>